<evidence type="ECO:0000313" key="2">
    <source>
        <dbReference type="Proteomes" id="UP001372834"/>
    </source>
</evidence>
<dbReference type="EMBL" id="JAWJWE010000002">
    <property type="protein sequence ID" value="KAK6643103.1"/>
    <property type="molecule type" value="Genomic_DNA"/>
</dbReference>
<sequence>MSPYTLLRLESQRTWSTSEDENLAKRQFPEHPTSACAERGVSEKSSLDKIRTTACTPGCELFEPKASSFGNATLTRTSFKICDDELPIVHDTKYNIVRNQQGGQAFAGEGDAEESTESGGDRMLERKKPEFRNDVNPANIPGRDVSWGLTRDGLNTVQMTGKRRGKLGNHSFTTCDGIFGKLILDDVRIVQIRPNLNFIKYLRFHLTSYLSAGVVAVGKQEPETEIHSTGFGEITSVGRKRPKISPGSPTTFLKVSQNPQDYSPDIFKYLGKNKLYSNNFEGVLVQAKSQRIKCWPGTPSE</sequence>
<reference evidence="1 2" key="1">
    <citation type="submission" date="2023-10" db="EMBL/GenBank/DDBJ databases">
        <title>Genomes of two closely related lineages of the louse Polyplax serrata with different host specificities.</title>
        <authorList>
            <person name="Martinu J."/>
            <person name="Tarabai H."/>
            <person name="Stefka J."/>
            <person name="Hypsa V."/>
        </authorList>
    </citation>
    <scope>NUCLEOTIDE SEQUENCE [LARGE SCALE GENOMIC DNA]</scope>
    <source>
        <strain evidence="1">HR10_N</strain>
    </source>
</reference>
<gene>
    <name evidence="1" type="ORF">RUM43_004606</name>
</gene>
<dbReference type="AlphaFoldDB" id="A0AAN8XLE5"/>
<accession>A0AAN8XLE5</accession>
<proteinExistence type="predicted"/>
<organism evidence="1 2">
    <name type="scientific">Polyplax serrata</name>
    <name type="common">Common mouse louse</name>
    <dbReference type="NCBI Taxonomy" id="468196"/>
    <lineage>
        <taxon>Eukaryota</taxon>
        <taxon>Metazoa</taxon>
        <taxon>Ecdysozoa</taxon>
        <taxon>Arthropoda</taxon>
        <taxon>Hexapoda</taxon>
        <taxon>Insecta</taxon>
        <taxon>Pterygota</taxon>
        <taxon>Neoptera</taxon>
        <taxon>Paraneoptera</taxon>
        <taxon>Psocodea</taxon>
        <taxon>Troctomorpha</taxon>
        <taxon>Phthiraptera</taxon>
        <taxon>Anoplura</taxon>
        <taxon>Polyplacidae</taxon>
        <taxon>Polyplax</taxon>
    </lineage>
</organism>
<protein>
    <submittedName>
        <fullName evidence="1">Uncharacterized protein</fullName>
    </submittedName>
</protein>
<name>A0AAN8XLE5_POLSC</name>
<comment type="caution">
    <text evidence="1">The sequence shown here is derived from an EMBL/GenBank/DDBJ whole genome shotgun (WGS) entry which is preliminary data.</text>
</comment>
<dbReference type="Proteomes" id="UP001372834">
    <property type="component" value="Unassembled WGS sequence"/>
</dbReference>
<evidence type="ECO:0000313" key="1">
    <source>
        <dbReference type="EMBL" id="KAK6643103.1"/>
    </source>
</evidence>